<proteinExistence type="predicted"/>
<dbReference type="GO" id="GO:0046872">
    <property type="term" value="F:metal ion binding"/>
    <property type="evidence" value="ECO:0007669"/>
    <property type="project" value="UniProtKB-KW"/>
</dbReference>
<feature type="domain" description="Class III cytochrome C" evidence="7">
    <location>
        <begin position="30"/>
        <end position="122"/>
    </location>
</feature>
<evidence type="ECO:0000256" key="1">
    <source>
        <dbReference type="ARBA" id="ARBA00022448"/>
    </source>
</evidence>
<evidence type="ECO:0000313" key="8">
    <source>
        <dbReference type="EMBL" id="QTA82788.1"/>
    </source>
</evidence>
<dbReference type="Proteomes" id="UP000663720">
    <property type="component" value="Chromosome"/>
</dbReference>
<evidence type="ECO:0000256" key="3">
    <source>
        <dbReference type="ARBA" id="ARBA00022723"/>
    </source>
</evidence>
<feature type="binding site" description="axial binding residue" evidence="6">
    <location>
        <position position="57"/>
    </location>
    <ligand>
        <name>heme c</name>
        <dbReference type="ChEBI" id="CHEBI:61717"/>
        <label>1</label>
    </ligand>
    <ligandPart>
        <name>Fe</name>
        <dbReference type="ChEBI" id="CHEBI:18248"/>
    </ligandPart>
</feature>
<organism evidence="8 9">
    <name type="scientific">Desulfonema limicola</name>
    <dbReference type="NCBI Taxonomy" id="45656"/>
    <lineage>
        <taxon>Bacteria</taxon>
        <taxon>Pseudomonadati</taxon>
        <taxon>Thermodesulfobacteriota</taxon>
        <taxon>Desulfobacteria</taxon>
        <taxon>Desulfobacterales</taxon>
        <taxon>Desulfococcaceae</taxon>
        <taxon>Desulfonema</taxon>
    </lineage>
</organism>
<feature type="binding site" description="axial binding residue" evidence="6">
    <location>
        <position position="56"/>
    </location>
    <ligand>
        <name>heme c</name>
        <dbReference type="ChEBI" id="CHEBI:61717"/>
        <label>1</label>
    </ligand>
    <ligandPart>
        <name>Fe</name>
        <dbReference type="ChEBI" id="CHEBI:18248"/>
    </ligandPart>
</feature>
<evidence type="ECO:0000256" key="4">
    <source>
        <dbReference type="ARBA" id="ARBA00022982"/>
    </source>
</evidence>
<dbReference type="RefSeq" id="WP_207688675.1">
    <property type="nucleotide sequence ID" value="NZ_CP061799.1"/>
</dbReference>
<dbReference type="CDD" id="cd08168">
    <property type="entry name" value="Cytochrom_C3"/>
    <property type="match status" value="1"/>
</dbReference>
<dbReference type="Pfam" id="PF02085">
    <property type="entry name" value="Cytochrom_CIII"/>
    <property type="match status" value="1"/>
</dbReference>
<keyword evidence="3 6" id="KW-0479">Metal-binding</keyword>
<dbReference type="Gene3D" id="3.90.10.10">
    <property type="entry name" value="Cytochrome C3"/>
    <property type="match status" value="1"/>
</dbReference>
<keyword evidence="5 6" id="KW-0408">Iron</keyword>
<dbReference type="GO" id="GO:0009055">
    <property type="term" value="F:electron transfer activity"/>
    <property type="evidence" value="ECO:0007669"/>
    <property type="project" value="InterPro"/>
</dbReference>
<dbReference type="GO" id="GO:0020037">
    <property type="term" value="F:heme binding"/>
    <property type="evidence" value="ECO:0007669"/>
    <property type="project" value="InterPro"/>
</dbReference>
<dbReference type="InterPro" id="IPR002322">
    <property type="entry name" value="Cyt_c_III"/>
</dbReference>
<dbReference type="InterPro" id="IPR020942">
    <property type="entry name" value="Cyt_c_III_dom"/>
</dbReference>
<feature type="binding site" description="axial binding residue" evidence="6">
    <location>
        <position position="52"/>
    </location>
    <ligand>
        <name>heme c</name>
        <dbReference type="ChEBI" id="CHEBI:61717"/>
        <label>1</label>
    </ligand>
    <ligandPart>
        <name>Fe</name>
        <dbReference type="ChEBI" id="CHEBI:18248"/>
    </ligandPart>
</feature>
<dbReference type="PRINTS" id="PR00609">
    <property type="entry name" value="CYTOCHROMEC3"/>
</dbReference>
<evidence type="ECO:0000256" key="2">
    <source>
        <dbReference type="ARBA" id="ARBA00022617"/>
    </source>
</evidence>
<keyword evidence="2 6" id="KW-0349">Heme</keyword>
<dbReference type="SUPFAM" id="SSF48695">
    <property type="entry name" value="Multiheme cytochromes"/>
    <property type="match status" value="1"/>
</dbReference>
<feature type="binding site" description="axial binding residue" evidence="6">
    <location>
        <position position="103"/>
    </location>
    <ligand>
        <name>heme c</name>
        <dbReference type="ChEBI" id="CHEBI:61717"/>
        <label>1</label>
    </ligand>
    <ligandPart>
        <name>Fe</name>
        <dbReference type="ChEBI" id="CHEBI:18248"/>
    </ligandPart>
</feature>
<dbReference type="InterPro" id="IPR036280">
    <property type="entry name" value="Multihaem_cyt_sf"/>
</dbReference>
<protein>
    <submittedName>
        <fullName evidence="8">Cytochrome c, class III family</fullName>
    </submittedName>
</protein>
<feature type="binding site" description="axial binding residue" evidence="6">
    <location>
        <position position="55"/>
    </location>
    <ligand>
        <name>heme c</name>
        <dbReference type="ChEBI" id="CHEBI:61717"/>
        <label>1</label>
    </ligand>
    <ligandPart>
        <name>Fe</name>
        <dbReference type="ChEBI" id="CHEBI:18248"/>
    </ligandPart>
</feature>
<feature type="binding site" description="axial binding residue" evidence="6">
    <location>
        <position position="118"/>
    </location>
    <ligand>
        <name>heme c</name>
        <dbReference type="ChEBI" id="CHEBI:61717"/>
        <label>3</label>
    </ligand>
    <ligandPart>
        <name>Fe</name>
        <dbReference type="ChEBI" id="CHEBI:18248"/>
    </ligandPart>
</feature>
<sequence>MDRMILSALVIWVLVLTLFNFGSSPAEIKEPENEVRAPAFFTHDSHMESLDCKACHHRIENGENVLEEDELDGSDAMRCKTCHNQDSSIDARQAFHRQCIACHRDYNNDGKASGPRTCGTCHPRKVPEDAAALVIER</sequence>
<dbReference type="AlphaFoldDB" id="A0A975BCK0"/>
<feature type="binding site" description="axial binding residue" evidence="6">
    <location>
        <position position="122"/>
    </location>
    <ligand>
        <name>heme c</name>
        <dbReference type="ChEBI" id="CHEBI:61717"/>
        <label>1</label>
    </ligand>
    <ligandPart>
        <name>Fe</name>
        <dbReference type="ChEBI" id="CHEBI:18248"/>
    </ligandPart>
</feature>
<evidence type="ECO:0000313" key="9">
    <source>
        <dbReference type="Proteomes" id="UP000663720"/>
    </source>
</evidence>
<gene>
    <name evidence="8" type="ORF">dnl_51720</name>
</gene>
<accession>A0A975BCK0</accession>
<evidence type="ECO:0000256" key="6">
    <source>
        <dbReference type="PIRSR" id="PIRSR602322-1"/>
    </source>
</evidence>
<dbReference type="EMBL" id="CP061799">
    <property type="protein sequence ID" value="QTA82788.1"/>
    <property type="molecule type" value="Genomic_DNA"/>
</dbReference>
<evidence type="ECO:0000259" key="7">
    <source>
        <dbReference type="Pfam" id="PF02085"/>
    </source>
</evidence>
<name>A0A975BCK0_9BACT</name>
<keyword evidence="9" id="KW-1185">Reference proteome</keyword>
<feature type="binding site" description="axial binding residue" evidence="6">
    <location>
        <position position="102"/>
    </location>
    <ligand>
        <name>heme c</name>
        <dbReference type="ChEBI" id="CHEBI:61717"/>
        <label>1</label>
    </ligand>
    <ligandPart>
        <name>Fe</name>
        <dbReference type="ChEBI" id="CHEBI:18248"/>
    </ligandPart>
</feature>
<comment type="cofactor">
    <cofactor evidence="6">
        <name>heme c</name>
        <dbReference type="ChEBI" id="CHEBI:61717"/>
    </cofactor>
    <text evidence="6">Binds 4 heme c groups covalently per monomer.</text>
</comment>
<dbReference type="KEGG" id="dli:dnl_51720"/>
<reference evidence="8" key="1">
    <citation type="journal article" date="2021" name="Microb. Physiol.">
        <title>Proteogenomic Insights into the Physiology of Marine, Sulfate-Reducing, Filamentous Desulfonema limicola and Desulfonema magnum.</title>
        <authorList>
            <person name="Schnaars V."/>
            <person name="Wohlbrand L."/>
            <person name="Scheve S."/>
            <person name="Hinrichs C."/>
            <person name="Reinhardt R."/>
            <person name="Rabus R."/>
        </authorList>
    </citation>
    <scope>NUCLEOTIDE SEQUENCE</scope>
    <source>
        <strain evidence="8">5ac10</strain>
    </source>
</reference>
<feature type="binding site" description="axial binding residue" evidence="6">
    <location>
        <position position="121"/>
    </location>
    <ligand>
        <name>heme c</name>
        <dbReference type="ChEBI" id="CHEBI:61717"/>
        <label>1</label>
    </ligand>
    <ligandPart>
        <name>Fe</name>
        <dbReference type="ChEBI" id="CHEBI:18248"/>
    </ligandPart>
</feature>
<evidence type="ECO:0000256" key="5">
    <source>
        <dbReference type="ARBA" id="ARBA00023004"/>
    </source>
</evidence>
<feature type="binding site" description="axial binding residue" evidence="6">
    <location>
        <position position="46"/>
    </location>
    <ligand>
        <name>heme c</name>
        <dbReference type="ChEBI" id="CHEBI:61717"/>
        <label>1</label>
    </ligand>
    <ligandPart>
        <name>Fe</name>
        <dbReference type="ChEBI" id="CHEBI:18248"/>
    </ligandPart>
</feature>
<feature type="binding site" description="axial binding residue" evidence="6">
    <location>
        <position position="43"/>
    </location>
    <ligand>
        <name>heme c</name>
        <dbReference type="ChEBI" id="CHEBI:61717"/>
        <label>1</label>
    </ligand>
    <ligandPart>
        <name>Fe</name>
        <dbReference type="ChEBI" id="CHEBI:18248"/>
    </ligandPart>
</feature>
<keyword evidence="4" id="KW-0249">Electron transport</keyword>
<keyword evidence="1" id="KW-0813">Transport</keyword>
<feature type="binding site" description="axial binding residue" evidence="6">
    <location>
        <position position="99"/>
    </location>
    <ligand>
        <name>heme c</name>
        <dbReference type="ChEBI" id="CHEBI:61717"/>
        <label>1</label>
    </ligand>
    <ligandPart>
        <name>Fe</name>
        <dbReference type="ChEBI" id="CHEBI:18248"/>
    </ligandPart>
</feature>